<dbReference type="EMBL" id="JACCKS010000039">
    <property type="protein sequence ID" value="NZA40245.1"/>
    <property type="molecule type" value="Genomic_DNA"/>
</dbReference>
<comment type="caution">
    <text evidence="4">The sequence shown here is derived from an EMBL/GenBank/DDBJ whole genome shotgun (WGS) entry which is preliminary data.</text>
</comment>
<dbReference type="RefSeq" id="WP_180494290.1">
    <property type="nucleotide sequence ID" value="NZ_JACCKS010000039.1"/>
</dbReference>
<feature type="domain" description="Glycosyltransferase 2-like" evidence="3">
    <location>
        <begin position="6"/>
        <end position="173"/>
    </location>
</feature>
<proteinExistence type="predicted"/>
<dbReference type="InterPro" id="IPR029044">
    <property type="entry name" value="Nucleotide-diphossugar_trans"/>
</dbReference>
<dbReference type="PANTHER" id="PTHR22916">
    <property type="entry name" value="GLYCOSYLTRANSFERASE"/>
    <property type="match status" value="1"/>
</dbReference>
<dbReference type="GO" id="GO:0016757">
    <property type="term" value="F:glycosyltransferase activity"/>
    <property type="evidence" value="ECO:0007669"/>
    <property type="project" value="UniProtKB-KW"/>
</dbReference>
<reference evidence="4 5" key="1">
    <citation type="submission" date="2020-07" db="EMBL/GenBank/DDBJ databases">
        <title>Organ Donor 1.</title>
        <authorList>
            <person name="Marsh A.J."/>
            <person name="Azcarate-Peril M.A."/>
        </authorList>
    </citation>
    <scope>NUCLEOTIDE SEQUENCE [LARGE SCALE GENOMIC DNA]</scope>
    <source>
        <strain evidence="4 5">AMC0717</strain>
    </source>
</reference>
<keyword evidence="2 4" id="KW-0808">Transferase</keyword>
<gene>
    <name evidence="4" type="ORF">H0N91_19445</name>
</gene>
<dbReference type="Gene3D" id="3.90.550.10">
    <property type="entry name" value="Spore Coat Polysaccharide Biosynthesis Protein SpsA, Chain A"/>
    <property type="match status" value="1"/>
</dbReference>
<accession>A0A853JU28</accession>
<evidence type="ECO:0000313" key="5">
    <source>
        <dbReference type="Proteomes" id="UP000586254"/>
    </source>
</evidence>
<evidence type="ECO:0000313" key="4">
    <source>
        <dbReference type="EMBL" id="NZA40245.1"/>
    </source>
</evidence>
<name>A0A853JU28_9FIRM</name>
<dbReference type="PANTHER" id="PTHR22916:SF51">
    <property type="entry name" value="GLYCOSYLTRANSFERASE EPSH-RELATED"/>
    <property type="match status" value="1"/>
</dbReference>
<dbReference type="Pfam" id="PF00535">
    <property type="entry name" value="Glycos_transf_2"/>
    <property type="match status" value="1"/>
</dbReference>
<keyword evidence="1" id="KW-0328">Glycosyltransferase</keyword>
<evidence type="ECO:0000256" key="1">
    <source>
        <dbReference type="ARBA" id="ARBA00022676"/>
    </source>
</evidence>
<dbReference type="AlphaFoldDB" id="A0A853JU28"/>
<dbReference type="Proteomes" id="UP000586254">
    <property type="component" value="Unassembled WGS sequence"/>
</dbReference>
<evidence type="ECO:0000256" key="2">
    <source>
        <dbReference type="ARBA" id="ARBA00022679"/>
    </source>
</evidence>
<dbReference type="InterPro" id="IPR001173">
    <property type="entry name" value="Glyco_trans_2-like"/>
</dbReference>
<organism evidence="4 5">
    <name type="scientific">Eubacterium callanderi</name>
    <dbReference type="NCBI Taxonomy" id="53442"/>
    <lineage>
        <taxon>Bacteria</taxon>
        <taxon>Bacillati</taxon>
        <taxon>Bacillota</taxon>
        <taxon>Clostridia</taxon>
        <taxon>Eubacteriales</taxon>
        <taxon>Eubacteriaceae</taxon>
        <taxon>Eubacterium</taxon>
    </lineage>
</organism>
<dbReference type="CDD" id="cd00761">
    <property type="entry name" value="Glyco_tranf_GTA_type"/>
    <property type="match status" value="1"/>
</dbReference>
<dbReference type="SUPFAM" id="SSF53448">
    <property type="entry name" value="Nucleotide-diphospho-sugar transferases"/>
    <property type="match status" value="1"/>
</dbReference>
<evidence type="ECO:0000259" key="3">
    <source>
        <dbReference type="Pfam" id="PF00535"/>
    </source>
</evidence>
<protein>
    <submittedName>
        <fullName evidence="4">Glycosyltransferase family 2 protein</fullName>
    </submittedName>
</protein>
<sequence length="334" mass="38945">MCKKVSVIIPIFNAEKYLEECLNSIITQTYNSLDIILVNDGSSDKSLEICNKYELEDKRVRVFTQNNQGVSVARNLGLEHIKGEYVTFSDSDDIWEKSGIEKLVLSLEKNNTDLAVGAYNLYDHIKKSKTKVSYLDKEVYSIKDYLYFLNRGKTSPFFGSQCNKLYKKEIVNTVRYKEGVSYAEDYLFNLGILKKVHTISNVEEAIYNYRQSRENALSGSQSCDILEHWEANKKVYKETKKLFQLHDGLKIFDDFGFLVSMIHETLATGFICNKKTNFKYKKEVVSKILEDKILKKYCCSTKFSQKNWLIRYCYKYKKPLILALFYDVGIKIKY</sequence>